<dbReference type="PANTHER" id="PTHR24128:SF24">
    <property type="entry name" value="ANKYRIN REPEAT PROTEIN"/>
    <property type="match status" value="1"/>
</dbReference>
<evidence type="ECO:0000313" key="4">
    <source>
        <dbReference type="Proteomes" id="UP001454036"/>
    </source>
</evidence>
<keyword evidence="3" id="KW-0238">DNA-binding</keyword>
<feature type="domain" description="PGG" evidence="2">
    <location>
        <begin position="280"/>
        <end position="323"/>
    </location>
</feature>
<dbReference type="PROSITE" id="PS50088">
    <property type="entry name" value="ANK_REPEAT"/>
    <property type="match status" value="1"/>
</dbReference>
<dbReference type="EMBL" id="BAABME010003767">
    <property type="protein sequence ID" value="GAA0160064.1"/>
    <property type="molecule type" value="Genomic_DNA"/>
</dbReference>
<protein>
    <submittedName>
        <fullName evidence="3">Homeodomain transcription factor</fullName>
    </submittedName>
</protein>
<dbReference type="SMART" id="SM00248">
    <property type="entry name" value="ANK"/>
    <property type="match status" value="6"/>
</dbReference>
<dbReference type="PANTHER" id="PTHR24128">
    <property type="entry name" value="HOMEOBOX PROTEIN WARIAI"/>
    <property type="match status" value="1"/>
</dbReference>
<evidence type="ECO:0000259" key="2">
    <source>
        <dbReference type="Pfam" id="PF13962"/>
    </source>
</evidence>
<sequence>MEERLRVAAKVGNIDSLYELLEEDPEILERIHQKPFSDTLLHISASVGHTLFALEIMNLKPTLGRKLKARGFSALDLALRNGHAGTVQRLICFHPQLVRVRGRGRITPLHYVAEVCEVDLLAEFLLSCPSSIEDLTITGETAVHVAVKNRRLSAFKVLLGLLQRTDQEDILNWKDEKGNTVLHIATSTNQTEVVELLAKEVKVKVNALNHEGATALDIAMTFHHDTNAKIRKTLQSAGAFQASSLPKAVTAAEFLSSHPKPLRETMYALDIYLDIGLSGDMRNALLVVAVLIATATYQALLQPPGGYSQQTDASSVQHESQLEDSHVRLTMSALYFYPFICLNSFNRNNLLIISARTFRLRKRLFPTMRILNDSSINPFSSLREQHRITRSVLKKYCLSVAAKGEQVDINGT</sequence>
<reference evidence="3 4" key="1">
    <citation type="submission" date="2024-01" db="EMBL/GenBank/DDBJ databases">
        <title>The complete chloroplast genome sequence of Lithospermum erythrorhizon: insights into the phylogenetic relationship among Boraginaceae species and the maternal lineages of purple gromwells.</title>
        <authorList>
            <person name="Okada T."/>
            <person name="Watanabe K."/>
        </authorList>
    </citation>
    <scope>NUCLEOTIDE SEQUENCE [LARGE SCALE GENOMIC DNA]</scope>
</reference>
<dbReference type="SUPFAM" id="SSF48403">
    <property type="entry name" value="Ankyrin repeat"/>
    <property type="match status" value="1"/>
</dbReference>
<name>A0AAV3Q7N9_LITER</name>
<dbReference type="AlphaFoldDB" id="A0AAV3Q7N9"/>
<dbReference type="Pfam" id="PF12796">
    <property type="entry name" value="Ank_2"/>
    <property type="match status" value="1"/>
</dbReference>
<dbReference type="InterPro" id="IPR036770">
    <property type="entry name" value="Ankyrin_rpt-contain_sf"/>
</dbReference>
<gene>
    <name evidence="3" type="ORF">LIER_16702</name>
</gene>
<keyword evidence="1" id="KW-0040">ANK repeat</keyword>
<comment type="caution">
    <text evidence="3">The sequence shown here is derived from an EMBL/GenBank/DDBJ whole genome shotgun (WGS) entry which is preliminary data.</text>
</comment>
<dbReference type="Pfam" id="PF13962">
    <property type="entry name" value="PGG"/>
    <property type="match status" value="1"/>
</dbReference>
<dbReference type="InterPro" id="IPR026961">
    <property type="entry name" value="PGG_dom"/>
</dbReference>
<dbReference type="Proteomes" id="UP001454036">
    <property type="component" value="Unassembled WGS sequence"/>
</dbReference>
<dbReference type="GO" id="GO:0003677">
    <property type="term" value="F:DNA binding"/>
    <property type="evidence" value="ECO:0007669"/>
    <property type="project" value="UniProtKB-KW"/>
</dbReference>
<feature type="repeat" description="ANK" evidence="1">
    <location>
        <begin position="177"/>
        <end position="197"/>
    </location>
</feature>
<keyword evidence="3" id="KW-0371">Homeobox</keyword>
<dbReference type="Gene3D" id="1.25.40.20">
    <property type="entry name" value="Ankyrin repeat-containing domain"/>
    <property type="match status" value="1"/>
</dbReference>
<accession>A0AAV3Q7N9</accession>
<dbReference type="InterPro" id="IPR002110">
    <property type="entry name" value="Ankyrin_rpt"/>
</dbReference>
<keyword evidence="4" id="KW-1185">Reference proteome</keyword>
<dbReference type="PROSITE" id="PS50297">
    <property type="entry name" value="ANK_REP_REGION"/>
    <property type="match status" value="1"/>
</dbReference>
<proteinExistence type="predicted"/>
<organism evidence="3 4">
    <name type="scientific">Lithospermum erythrorhizon</name>
    <name type="common">Purple gromwell</name>
    <name type="synonym">Lithospermum officinale var. erythrorhizon</name>
    <dbReference type="NCBI Taxonomy" id="34254"/>
    <lineage>
        <taxon>Eukaryota</taxon>
        <taxon>Viridiplantae</taxon>
        <taxon>Streptophyta</taxon>
        <taxon>Embryophyta</taxon>
        <taxon>Tracheophyta</taxon>
        <taxon>Spermatophyta</taxon>
        <taxon>Magnoliopsida</taxon>
        <taxon>eudicotyledons</taxon>
        <taxon>Gunneridae</taxon>
        <taxon>Pentapetalae</taxon>
        <taxon>asterids</taxon>
        <taxon>lamiids</taxon>
        <taxon>Boraginales</taxon>
        <taxon>Boraginaceae</taxon>
        <taxon>Boraginoideae</taxon>
        <taxon>Lithospermeae</taxon>
        <taxon>Lithospermum</taxon>
    </lineage>
</organism>
<evidence type="ECO:0000313" key="3">
    <source>
        <dbReference type="EMBL" id="GAA0160064.1"/>
    </source>
</evidence>
<evidence type="ECO:0000256" key="1">
    <source>
        <dbReference type="PROSITE-ProRule" id="PRU00023"/>
    </source>
</evidence>